<dbReference type="SUPFAM" id="SSF52540">
    <property type="entry name" value="P-loop containing nucleoside triphosphate hydrolases"/>
    <property type="match status" value="1"/>
</dbReference>
<dbReference type="Ensembl" id="ENSMALT00000016527.1">
    <property type="protein sequence ID" value="ENSMALP00000016199.1"/>
    <property type="gene ID" value="ENSMALG00000011360.1"/>
</dbReference>
<dbReference type="PANTHER" id="PTHR46961">
    <property type="entry name" value="DYNEIN HEAVY CHAIN 1, AXONEMAL-LIKE PROTEIN"/>
    <property type="match status" value="1"/>
</dbReference>
<proteinExistence type="predicted"/>
<evidence type="ECO:0000259" key="1">
    <source>
        <dbReference type="Pfam" id="PF12774"/>
    </source>
</evidence>
<dbReference type="GO" id="GO:0051959">
    <property type="term" value="F:dynein light intermediate chain binding"/>
    <property type="evidence" value="ECO:0007669"/>
    <property type="project" value="InterPro"/>
</dbReference>
<protein>
    <recommendedName>
        <fullName evidence="1">Dynein heavy chain hydrolytic ATP-binding dynein motor region domain-containing protein</fullName>
    </recommendedName>
</protein>
<dbReference type="GO" id="GO:0030286">
    <property type="term" value="C:dynein complex"/>
    <property type="evidence" value="ECO:0007669"/>
    <property type="project" value="InterPro"/>
</dbReference>
<reference evidence="2" key="2">
    <citation type="submission" date="2025-09" db="UniProtKB">
        <authorList>
            <consortium name="Ensembl"/>
        </authorList>
    </citation>
    <scope>IDENTIFICATION</scope>
</reference>
<reference evidence="2" key="1">
    <citation type="submission" date="2025-08" db="UniProtKB">
        <authorList>
            <consortium name="Ensembl"/>
        </authorList>
    </citation>
    <scope>IDENTIFICATION</scope>
</reference>
<dbReference type="Pfam" id="PF12774">
    <property type="entry name" value="AAA_6"/>
    <property type="match status" value="1"/>
</dbReference>
<organism evidence="2 3">
    <name type="scientific">Monopterus albus</name>
    <name type="common">Swamp eel</name>
    <dbReference type="NCBI Taxonomy" id="43700"/>
    <lineage>
        <taxon>Eukaryota</taxon>
        <taxon>Metazoa</taxon>
        <taxon>Chordata</taxon>
        <taxon>Craniata</taxon>
        <taxon>Vertebrata</taxon>
        <taxon>Euteleostomi</taxon>
        <taxon>Actinopterygii</taxon>
        <taxon>Neopterygii</taxon>
        <taxon>Teleostei</taxon>
        <taxon>Neoteleostei</taxon>
        <taxon>Acanthomorphata</taxon>
        <taxon>Anabantaria</taxon>
        <taxon>Synbranchiformes</taxon>
        <taxon>Synbranchidae</taxon>
        <taxon>Monopterus</taxon>
    </lineage>
</organism>
<dbReference type="STRING" id="43700.ENSMALP00000016199"/>
<accession>A0A3Q3JBA8</accession>
<sequence length="272" mass="30629">MRALTSLVRYAGKKRRSCPNLPDEEILLMAMKGMNIAKLTSTDLPLFSGITQDLFPAVETPIIDDGKVKVELRQRGLQVTPFTMTKVIQLYETKNSRHSTMLVGKTGSAKTVTWRTLQHALTALHQNRVPGFHMVQDYPLNPKALSLGELYGENDLSTSEWTDGVLSSLMRSACKPDEKWIVFDGPVDTLWIESMNSVMDDNKVLTLINGERISMPEQVSLLFEVENLAMASPATVSRCGMVYNDYTDLGWKPFVQSWLDKESSLTKEFYLN</sequence>
<dbReference type="InterPro" id="IPR035699">
    <property type="entry name" value="AAA_6"/>
</dbReference>
<name>A0A3Q3JBA8_MONAL</name>
<feature type="domain" description="Dynein heavy chain hydrolytic ATP-binding dynein motor region" evidence="1">
    <location>
        <begin position="1"/>
        <end position="111"/>
    </location>
</feature>
<dbReference type="GO" id="GO:0007018">
    <property type="term" value="P:microtubule-based movement"/>
    <property type="evidence" value="ECO:0007669"/>
    <property type="project" value="InterPro"/>
</dbReference>
<dbReference type="Gene3D" id="3.40.50.300">
    <property type="entry name" value="P-loop containing nucleotide triphosphate hydrolases"/>
    <property type="match status" value="1"/>
</dbReference>
<dbReference type="InterPro" id="IPR026983">
    <property type="entry name" value="DHC"/>
</dbReference>
<dbReference type="Proteomes" id="UP000261600">
    <property type="component" value="Unplaced"/>
</dbReference>
<evidence type="ECO:0000313" key="2">
    <source>
        <dbReference type="Ensembl" id="ENSMALP00000016199.1"/>
    </source>
</evidence>
<keyword evidence="3" id="KW-1185">Reference proteome</keyword>
<dbReference type="Gene3D" id="1.10.8.710">
    <property type="match status" value="1"/>
</dbReference>
<dbReference type="InterPro" id="IPR043157">
    <property type="entry name" value="Dynein_AAA1S"/>
</dbReference>
<dbReference type="GO" id="GO:0045505">
    <property type="term" value="F:dynein intermediate chain binding"/>
    <property type="evidence" value="ECO:0007669"/>
    <property type="project" value="InterPro"/>
</dbReference>
<dbReference type="PANTHER" id="PTHR46961:SF8">
    <property type="entry name" value="DYNEIN AXONEMAL HEAVY CHAIN 7"/>
    <property type="match status" value="1"/>
</dbReference>
<dbReference type="GO" id="GO:0005524">
    <property type="term" value="F:ATP binding"/>
    <property type="evidence" value="ECO:0007669"/>
    <property type="project" value="InterPro"/>
</dbReference>
<evidence type="ECO:0000313" key="3">
    <source>
        <dbReference type="Proteomes" id="UP000261600"/>
    </source>
</evidence>
<dbReference type="InterPro" id="IPR027417">
    <property type="entry name" value="P-loop_NTPase"/>
</dbReference>
<dbReference type="AlphaFoldDB" id="A0A3Q3JBA8"/>